<evidence type="ECO:0000313" key="9">
    <source>
        <dbReference type="Proteomes" id="UP000324209"/>
    </source>
</evidence>
<dbReference type="SUPFAM" id="SSF55874">
    <property type="entry name" value="ATPase domain of HSP90 chaperone/DNA topoisomerase II/histidine kinase"/>
    <property type="match status" value="1"/>
</dbReference>
<dbReference type="RefSeq" id="WP_149484644.1">
    <property type="nucleotide sequence ID" value="NZ_CP036150.1"/>
</dbReference>
<dbReference type="PROSITE" id="PS51186">
    <property type="entry name" value="GNAT"/>
    <property type="match status" value="1"/>
</dbReference>
<reference evidence="8 9" key="1">
    <citation type="submission" date="2019-02" db="EMBL/GenBank/DDBJ databases">
        <title>Complete Genome Sequence and Methylome Analysis of free living Spirochaetas.</title>
        <authorList>
            <person name="Fomenkov A."/>
            <person name="Dubinina G."/>
            <person name="Leshcheva N."/>
            <person name="Mikheeva N."/>
            <person name="Grabovich M."/>
            <person name="Vincze T."/>
            <person name="Roberts R.J."/>
        </authorList>
    </citation>
    <scope>NUCLEOTIDE SEQUENCE [LARGE SCALE GENOMIC DNA]</scope>
    <source>
        <strain evidence="8 9">K2</strain>
    </source>
</reference>
<dbReference type="SMART" id="SM00387">
    <property type="entry name" value="HATPase_c"/>
    <property type="match status" value="1"/>
</dbReference>
<dbReference type="GO" id="GO:0016747">
    <property type="term" value="F:acyltransferase activity, transferring groups other than amino-acyl groups"/>
    <property type="evidence" value="ECO:0007669"/>
    <property type="project" value="InterPro"/>
</dbReference>
<evidence type="ECO:0000256" key="1">
    <source>
        <dbReference type="ARBA" id="ARBA00022679"/>
    </source>
</evidence>
<feature type="domain" description="Histidine kinase" evidence="6">
    <location>
        <begin position="170"/>
        <end position="375"/>
    </location>
</feature>
<gene>
    <name evidence="8" type="ORF">EXM22_00620</name>
</gene>
<dbReference type="GO" id="GO:0016301">
    <property type="term" value="F:kinase activity"/>
    <property type="evidence" value="ECO:0007669"/>
    <property type="project" value="UniProtKB-KW"/>
</dbReference>
<keyword evidence="4" id="KW-0067">ATP-binding</keyword>
<keyword evidence="1 8" id="KW-0808">Transferase</keyword>
<name>A0A5C1QGB8_9SPIO</name>
<dbReference type="OrthoDB" id="366292at2"/>
<sequence>MKSFPNIQPLTELIEDQVIRNPLLNIDTFIIPSPYIRDPDIEISREYSCVWIDEGEILGYMQVYTDRYKRNFHIYKLVTSPFGRGRGIGTAFVEYLASKIPGNGRVYLYIWEKQGDTIEFFENKGFRQGEPMVYRNLVYSHLLADKHDILVIERQKKDSLSPSASEEIGKTRHDARKTLRLMSNMVDMLSMDNADRIIEDINRETTTMVNMLNSFRDNMQILHNVNLQEVILERIVPYIEASTTPCELHLELKTRSALVPGSFINMGRALVNMVSNALDAIADTQRQGIIRISLYRIKDFIYLEVEDNGQGMAKEKLLKNSEGIPAFVGRTTKGNKTGEGLGTRQIFSTFGAGNIEVTSQLGKGTTWKIKLEKVSGFANKWYVRMDRRLNEFKVLWEKPEVYEGADRNAIIASIWQLRKMEIFLFDLILKFSKFHNIRNVYRTALSYIEGALSLEGLEKEVSVYRCEYENMKTWLLEISQEIKARKDKLNQVIKDNDYRGAMFKSYGQAYENIIIFTMDPENGDFRATDRKLAEHLDFAPYLGKEKEELLRGEFIGDMNNHDKPIFLGVWTVKSHEDLINKLKLIKKGAQKLLEMGIHPQKKLSLYQTTYMKHSEDLDTDASCTFAEMASCPDDELVKYSRDADDEFQNFIVAAD</sequence>
<dbReference type="InterPro" id="IPR036890">
    <property type="entry name" value="HATPase_C_sf"/>
</dbReference>
<evidence type="ECO:0000256" key="5">
    <source>
        <dbReference type="ARBA" id="ARBA00023012"/>
    </source>
</evidence>
<keyword evidence="5" id="KW-0902">Two-component regulatory system</keyword>
<proteinExistence type="predicted"/>
<dbReference type="Pfam" id="PF02518">
    <property type="entry name" value="HATPase_c"/>
    <property type="match status" value="1"/>
</dbReference>
<dbReference type="EMBL" id="CP036150">
    <property type="protein sequence ID" value="QEN06561.1"/>
    <property type="molecule type" value="Genomic_DNA"/>
</dbReference>
<evidence type="ECO:0000259" key="6">
    <source>
        <dbReference type="PROSITE" id="PS50109"/>
    </source>
</evidence>
<protein>
    <submittedName>
        <fullName evidence="8">GNAT family N-acetyltransferase</fullName>
    </submittedName>
</protein>
<dbReference type="InterPro" id="IPR003594">
    <property type="entry name" value="HATPase_dom"/>
</dbReference>
<keyword evidence="2" id="KW-0547">Nucleotide-binding</keyword>
<dbReference type="GO" id="GO:0000160">
    <property type="term" value="P:phosphorelay signal transduction system"/>
    <property type="evidence" value="ECO:0007669"/>
    <property type="project" value="UniProtKB-KW"/>
</dbReference>
<dbReference type="PANTHER" id="PTHR43065">
    <property type="entry name" value="SENSOR HISTIDINE KINASE"/>
    <property type="match status" value="1"/>
</dbReference>
<evidence type="ECO:0000256" key="3">
    <source>
        <dbReference type="ARBA" id="ARBA00022777"/>
    </source>
</evidence>
<keyword evidence="9" id="KW-1185">Reference proteome</keyword>
<dbReference type="GO" id="GO:0005524">
    <property type="term" value="F:ATP binding"/>
    <property type="evidence" value="ECO:0007669"/>
    <property type="project" value="UniProtKB-KW"/>
</dbReference>
<dbReference type="CDD" id="cd04301">
    <property type="entry name" value="NAT_SF"/>
    <property type="match status" value="1"/>
</dbReference>
<evidence type="ECO:0000256" key="2">
    <source>
        <dbReference type="ARBA" id="ARBA00022741"/>
    </source>
</evidence>
<dbReference type="SUPFAM" id="SSF55729">
    <property type="entry name" value="Acyl-CoA N-acyltransferases (Nat)"/>
    <property type="match status" value="1"/>
</dbReference>
<accession>A0A5C1QGB8</accession>
<dbReference type="Gene3D" id="3.40.630.30">
    <property type="match status" value="1"/>
</dbReference>
<evidence type="ECO:0000259" key="7">
    <source>
        <dbReference type="PROSITE" id="PS51186"/>
    </source>
</evidence>
<dbReference type="InterPro" id="IPR000182">
    <property type="entry name" value="GNAT_dom"/>
</dbReference>
<feature type="domain" description="N-acetyltransferase" evidence="7">
    <location>
        <begin position="5"/>
        <end position="144"/>
    </location>
</feature>
<dbReference type="Proteomes" id="UP000324209">
    <property type="component" value="Chromosome"/>
</dbReference>
<dbReference type="KEGG" id="ock:EXM22_00620"/>
<dbReference type="PROSITE" id="PS50109">
    <property type="entry name" value="HIS_KIN"/>
    <property type="match status" value="1"/>
</dbReference>
<evidence type="ECO:0000313" key="8">
    <source>
        <dbReference type="EMBL" id="QEN06561.1"/>
    </source>
</evidence>
<dbReference type="InterPro" id="IPR005467">
    <property type="entry name" value="His_kinase_dom"/>
</dbReference>
<dbReference type="InterPro" id="IPR016181">
    <property type="entry name" value="Acyl_CoA_acyltransferase"/>
</dbReference>
<keyword evidence="3" id="KW-0418">Kinase</keyword>
<evidence type="ECO:0000256" key="4">
    <source>
        <dbReference type="ARBA" id="ARBA00022840"/>
    </source>
</evidence>
<dbReference type="Pfam" id="PF00583">
    <property type="entry name" value="Acetyltransf_1"/>
    <property type="match status" value="1"/>
</dbReference>
<dbReference type="AlphaFoldDB" id="A0A5C1QGB8"/>
<organism evidence="8 9">
    <name type="scientific">Oceanispirochaeta crateris</name>
    <dbReference type="NCBI Taxonomy" id="2518645"/>
    <lineage>
        <taxon>Bacteria</taxon>
        <taxon>Pseudomonadati</taxon>
        <taxon>Spirochaetota</taxon>
        <taxon>Spirochaetia</taxon>
        <taxon>Spirochaetales</taxon>
        <taxon>Spirochaetaceae</taxon>
        <taxon>Oceanispirochaeta</taxon>
    </lineage>
</organism>
<dbReference type="Gene3D" id="3.30.565.10">
    <property type="entry name" value="Histidine kinase-like ATPase, C-terminal domain"/>
    <property type="match status" value="1"/>
</dbReference>
<dbReference type="PANTHER" id="PTHR43065:SF46">
    <property type="entry name" value="C4-DICARBOXYLATE TRANSPORT SENSOR PROTEIN DCTB"/>
    <property type="match status" value="1"/>
</dbReference>